<keyword evidence="6" id="KW-0325">Glycoprotein</keyword>
<dbReference type="PANTHER" id="PTHR11005">
    <property type="entry name" value="LYSOSOMAL ACID LIPASE-RELATED"/>
    <property type="match status" value="1"/>
</dbReference>
<evidence type="ECO:0000256" key="8">
    <source>
        <dbReference type="PIRSR" id="PIRSR000862-1"/>
    </source>
</evidence>
<dbReference type="FunFam" id="3.40.50.1820:FF:000057">
    <property type="entry name" value="Lipase"/>
    <property type="match status" value="1"/>
</dbReference>
<name>A0A8S4GAX3_PLUXY</name>
<evidence type="ECO:0000256" key="4">
    <source>
        <dbReference type="ARBA" id="ARBA00022963"/>
    </source>
</evidence>
<evidence type="ECO:0000313" key="11">
    <source>
        <dbReference type="EMBL" id="CAG9137249.1"/>
    </source>
</evidence>
<evidence type="ECO:0000256" key="3">
    <source>
        <dbReference type="ARBA" id="ARBA00022801"/>
    </source>
</evidence>
<gene>
    <name evidence="11" type="ORF">PLXY2_LOCUS15502</name>
</gene>
<keyword evidence="5" id="KW-0443">Lipid metabolism</keyword>
<evidence type="ECO:0000256" key="1">
    <source>
        <dbReference type="ARBA" id="ARBA00010701"/>
    </source>
</evidence>
<protein>
    <recommendedName>
        <fullName evidence="7">Lipase</fullName>
    </recommendedName>
</protein>
<keyword evidence="2 9" id="KW-0732">Signal</keyword>
<dbReference type="Gene3D" id="3.40.50.1820">
    <property type="entry name" value="alpha/beta hydrolase"/>
    <property type="match status" value="1"/>
</dbReference>
<sequence length="412" mass="44672">MVRCDVVFLLVVVLERAHAGDAGPPAAGVAPDEDYSDAFLDSYQLIEKYGFRAERHLAVTRDGYELTLFRARGAGAGGSGGAGDAGAPPVLLLHGVSDSSDCWLLLGRRSLALRLAAAGRDVWLLNARGNRYSRGHARRPPPPPRDYWDFSFEEVGTEDLAAAVDLVLAAARRPRLHYVGFSQGTTAFLALCSLRPEYNERVARAVLLAPVAWMTGVDYPYAPLLAPHLPALVRALDALGVHELFPWNPAMNALHAGACRVGRASKALCDLEYLAFFGVRSPRAVARLAVVAAHVPAGASRGAFEHYLQVYAADRFRRRDRGRAGNLARYGRAAPPDYELGRVAAPVVLLGSADDWFSSAPALRRLQAALPRVDRALVFNQSLHFTHLEFVYGARVHLVNDVVLEELGAADV</sequence>
<organism evidence="11 12">
    <name type="scientific">Plutella xylostella</name>
    <name type="common">Diamondback moth</name>
    <name type="synonym">Plutella maculipennis</name>
    <dbReference type="NCBI Taxonomy" id="51655"/>
    <lineage>
        <taxon>Eukaryota</taxon>
        <taxon>Metazoa</taxon>
        <taxon>Ecdysozoa</taxon>
        <taxon>Arthropoda</taxon>
        <taxon>Hexapoda</taxon>
        <taxon>Insecta</taxon>
        <taxon>Pterygota</taxon>
        <taxon>Neoptera</taxon>
        <taxon>Endopterygota</taxon>
        <taxon>Lepidoptera</taxon>
        <taxon>Glossata</taxon>
        <taxon>Ditrysia</taxon>
        <taxon>Yponomeutoidea</taxon>
        <taxon>Plutellidae</taxon>
        <taxon>Plutella</taxon>
    </lineage>
</organism>
<evidence type="ECO:0000256" key="5">
    <source>
        <dbReference type="ARBA" id="ARBA00023098"/>
    </source>
</evidence>
<evidence type="ECO:0000259" key="10">
    <source>
        <dbReference type="Pfam" id="PF00561"/>
    </source>
</evidence>
<evidence type="ECO:0000256" key="6">
    <source>
        <dbReference type="ARBA" id="ARBA00023180"/>
    </source>
</evidence>
<dbReference type="PIRSF" id="PIRSF000862">
    <property type="entry name" value="Steryl_ester_lip"/>
    <property type="match status" value="1"/>
</dbReference>
<comment type="similarity">
    <text evidence="1 7">Belongs to the AB hydrolase superfamily. Lipase family.</text>
</comment>
<dbReference type="AlphaFoldDB" id="A0A8S4GAX3"/>
<keyword evidence="3 7" id="KW-0378">Hydrolase</keyword>
<feature type="active site" description="Charge relay system" evidence="8">
    <location>
        <position position="355"/>
    </location>
</feature>
<dbReference type="Pfam" id="PF00561">
    <property type="entry name" value="Abhydrolase_1"/>
    <property type="match status" value="1"/>
</dbReference>
<reference evidence="11" key="1">
    <citation type="submission" date="2020-11" db="EMBL/GenBank/DDBJ databases">
        <authorList>
            <person name="Whiteford S."/>
        </authorList>
    </citation>
    <scope>NUCLEOTIDE SEQUENCE</scope>
</reference>
<keyword evidence="12" id="KW-1185">Reference proteome</keyword>
<dbReference type="SUPFAM" id="SSF53474">
    <property type="entry name" value="alpha/beta-Hydrolases"/>
    <property type="match status" value="1"/>
</dbReference>
<feature type="domain" description="AB hydrolase-1" evidence="10">
    <location>
        <begin position="88"/>
        <end position="389"/>
    </location>
</feature>
<evidence type="ECO:0000256" key="7">
    <source>
        <dbReference type="PIRNR" id="PIRNR000862"/>
    </source>
</evidence>
<dbReference type="InterPro" id="IPR029058">
    <property type="entry name" value="AB_hydrolase_fold"/>
</dbReference>
<evidence type="ECO:0000256" key="2">
    <source>
        <dbReference type="ARBA" id="ARBA00022729"/>
    </source>
</evidence>
<dbReference type="Proteomes" id="UP000653454">
    <property type="component" value="Unassembled WGS sequence"/>
</dbReference>
<evidence type="ECO:0000256" key="9">
    <source>
        <dbReference type="SAM" id="SignalP"/>
    </source>
</evidence>
<feature type="active site" description="Nucleophile" evidence="8">
    <location>
        <position position="182"/>
    </location>
</feature>
<dbReference type="GO" id="GO:0016788">
    <property type="term" value="F:hydrolase activity, acting on ester bonds"/>
    <property type="evidence" value="ECO:0007669"/>
    <property type="project" value="InterPro"/>
</dbReference>
<keyword evidence="4 7" id="KW-0442">Lipid degradation</keyword>
<dbReference type="InterPro" id="IPR000073">
    <property type="entry name" value="AB_hydrolase_1"/>
</dbReference>
<feature type="signal peptide" evidence="9">
    <location>
        <begin position="1"/>
        <end position="19"/>
    </location>
</feature>
<accession>A0A8S4GAX3</accession>
<dbReference type="InterPro" id="IPR025483">
    <property type="entry name" value="Lipase_euk"/>
</dbReference>
<comment type="caution">
    <text evidence="11">The sequence shown here is derived from an EMBL/GenBank/DDBJ whole genome shotgun (WGS) entry which is preliminary data.</text>
</comment>
<feature type="active site" description="Charge relay system" evidence="8">
    <location>
        <position position="387"/>
    </location>
</feature>
<evidence type="ECO:0000313" key="12">
    <source>
        <dbReference type="Proteomes" id="UP000653454"/>
    </source>
</evidence>
<proteinExistence type="inferred from homology"/>
<dbReference type="GO" id="GO:0016042">
    <property type="term" value="P:lipid catabolic process"/>
    <property type="evidence" value="ECO:0007669"/>
    <property type="project" value="UniProtKB-KW"/>
</dbReference>
<feature type="chain" id="PRO_5035753739" description="Lipase" evidence="9">
    <location>
        <begin position="20"/>
        <end position="412"/>
    </location>
</feature>
<dbReference type="EMBL" id="CAJHNJ030000197">
    <property type="protein sequence ID" value="CAG9137249.1"/>
    <property type="molecule type" value="Genomic_DNA"/>
</dbReference>